<dbReference type="RefSeq" id="WP_114367174.1">
    <property type="nucleotide sequence ID" value="NZ_QPEX01000010.1"/>
</dbReference>
<feature type="transmembrane region" description="Helical" evidence="2">
    <location>
        <begin position="12"/>
        <end position="36"/>
    </location>
</feature>
<dbReference type="EMBL" id="QPEX01000010">
    <property type="protein sequence ID" value="RCS54107.1"/>
    <property type="molecule type" value="Genomic_DNA"/>
</dbReference>
<dbReference type="Proteomes" id="UP000253562">
    <property type="component" value="Unassembled WGS sequence"/>
</dbReference>
<evidence type="ECO:0000256" key="1">
    <source>
        <dbReference type="SAM" id="MobiDB-lite"/>
    </source>
</evidence>
<dbReference type="OrthoDB" id="9927422at2"/>
<evidence type="ECO:0000313" key="4">
    <source>
        <dbReference type="Proteomes" id="UP000253562"/>
    </source>
</evidence>
<sequence>MKRTRNGGALAGLLATVAILAILFFGVGFGMGWVHFSDNPDKSTIEIDKVQLKEDTEKATDATKKFINESANSLKEGAEQLEHESDEHLSPSVDMQNQ</sequence>
<evidence type="ECO:0000256" key="2">
    <source>
        <dbReference type="SAM" id="Phobius"/>
    </source>
</evidence>
<accession>A0A368KWT2</accession>
<evidence type="ECO:0000313" key="3">
    <source>
        <dbReference type="EMBL" id="RCS54107.1"/>
    </source>
</evidence>
<feature type="region of interest" description="Disordered" evidence="1">
    <location>
        <begin position="73"/>
        <end position="98"/>
    </location>
</feature>
<name>A0A368KWT2_9BACT</name>
<keyword evidence="2" id="KW-0472">Membrane</keyword>
<organism evidence="3 4">
    <name type="scientific">Bremerella cremea</name>
    <dbReference type="NCBI Taxonomy" id="1031537"/>
    <lineage>
        <taxon>Bacteria</taxon>
        <taxon>Pseudomonadati</taxon>
        <taxon>Planctomycetota</taxon>
        <taxon>Planctomycetia</taxon>
        <taxon>Pirellulales</taxon>
        <taxon>Pirellulaceae</taxon>
        <taxon>Bremerella</taxon>
    </lineage>
</organism>
<comment type="caution">
    <text evidence="3">The sequence shown here is derived from an EMBL/GenBank/DDBJ whole genome shotgun (WGS) entry which is preliminary data.</text>
</comment>
<proteinExistence type="predicted"/>
<gene>
    <name evidence="3" type="ORF">DTL42_02860</name>
</gene>
<dbReference type="AlphaFoldDB" id="A0A368KWT2"/>
<keyword evidence="2" id="KW-1133">Transmembrane helix</keyword>
<keyword evidence="2" id="KW-0812">Transmembrane</keyword>
<feature type="compositionally biased region" description="Basic and acidic residues" evidence="1">
    <location>
        <begin position="76"/>
        <end position="89"/>
    </location>
</feature>
<protein>
    <submittedName>
        <fullName evidence="3">Uncharacterized protein</fullName>
    </submittedName>
</protein>
<reference evidence="3 4" key="1">
    <citation type="submission" date="2018-07" db="EMBL/GenBank/DDBJ databases">
        <title>Comparative genomes isolates from brazilian mangrove.</title>
        <authorList>
            <person name="De Araujo J.E."/>
            <person name="Taketani R.G."/>
            <person name="Silva M.C.P."/>
            <person name="Lourenco M.V."/>
            <person name="Oliveira V.M."/>
            <person name="Andreote F.D."/>
        </authorList>
    </citation>
    <scope>NUCLEOTIDE SEQUENCE [LARGE SCALE GENOMIC DNA]</scope>
    <source>
        <strain evidence="3 4">HEX PRIS-MGV</strain>
    </source>
</reference>